<evidence type="ECO:0000313" key="5">
    <source>
        <dbReference type="EMBL" id="NED96248.1"/>
    </source>
</evidence>
<dbReference type="InterPro" id="IPR009057">
    <property type="entry name" value="Homeodomain-like_sf"/>
</dbReference>
<proteinExistence type="predicted"/>
<organism evidence="5 6">
    <name type="scientific">Phytoactinopolyspora alkaliphila</name>
    <dbReference type="NCBI Taxonomy" id="1783498"/>
    <lineage>
        <taxon>Bacteria</taxon>
        <taxon>Bacillati</taxon>
        <taxon>Actinomycetota</taxon>
        <taxon>Actinomycetes</taxon>
        <taxon>Jiangellales</taxon>
        <taxon>Jiangellaceae</taxon>
        <taxon>Phytoactinopolyspora</taxon>
    </lineage>
</organism>
<dbReference type="Gene3D" id="1.10.357.10">
    <property type="entry name" value="Tetracycline Repressor, domain 2"/>
    <property type="match status" value="1"/>
</dbReference>
<dbReference type="Pfam" id="PF13305">
    <property type="entry name" value="TetR_C_33"/>
    <property type="match status" value="1"/>
</dbReference>
<feature type="transmembrane region" description="Helical" evidence="3">
    <location>
        <begin position="27"/>
        <end position="47"/>
    </location>
</feature>
<accession>A0A6N9YN21</accession>
<keyword evidence="3" id="KW-0472">Membrane</keyword>
<gene>
    <name evidence="5" type="ORF">G1H11_13095</name>
</gene>
<dbReference type="InterPro" id="IPR036271">
    <property type="entry name" value="Tet_transcr_reg_TetR-rel_C_sf"/>
</dbReference>
<feature type="domain" description="HTH-type transcriptional regulator MT1864/Rv1816-like C-terminal" evidence="4">
    <location>
        <begin position="82"/>
        <end position="169"/>
    </location>
</feature>
<keyword evidence="3" id="KW-0812">Transmembrane</keyword>
<evidence type="ECO:0000256" key="1">
    <source>
        <dbReference type="ARBA" id="ARBA00023015"/>
    </source>
</evidence>
<evidence type="ECO:0000256" key="2">
    <source>
        <dbReference type="ARBA" id="ARBA00023163"/>
    </source>
</evidence>
<dbReference type="EMBL" id="JAAGOB010000006">
    <property type="protein sequence ID" value="NED96248.1"/>
    <property type="molecule type" value="Genomic_DNA"/>
</dbReference>
<dbReference type="InterPro" id="IPR025996">
    <property type="entry name" value="MT1864/Rv1816-like_C"/>
</dbReference>
<dbReference type="AlphaFoldDB" id="A0A6N9YN21"/>
<dbReference type="RefSeq" id="WP_163819017.1">
    <property type="nucleotide sequence ID" value="NZ_JAAGOB010000006.1"/>
</dbReference>
<reference evidence="5 6" key="1">
    <citation type="submission" date="2020-02" db="EMBL/GenBank/DDBJ databases">
        <authorList>
            <person name="Li X.-J."/>
            <person name="Feng X.-M."/>
        </authorList>
    </citation>
    <scope>NUCLEOTIDE SEQUENCE [LARGE SCALE GENOMIC DNA]</scope>
    <source>
        <strain evidence="5 6">CGMCC 4.7225</strain>
    </source>
</reference>
<dbReference type="SUPFAM" id="SSF46689">
    <property type="entry name" value="Homeodomain-like"/>
    <property type="match status" value="1"/>
</dbReference>
<evidence type="ECO:0000313" key="6">
    <source>
        <dbReference type="Proteomes" id="UP000469185"/>
    </source>
</evidence>
<protein>
    <submittedName>
        <fullName evidence="5">TetR/AcrR family transcriptional regulator</fullName>
    </submittedName>
</protein>
<keyword evidence="6" id="KW-1185">Reference proteome</keyword>
<evidence type="ECO:0000259" key="4">
    <source>
        <dbReference type="Pfam" id="PF13305"/>
    </source>
</evidence>
<comment type="caution">
    <text evidence="5">The sequence shown here is derived from an EMBL/GenBank/DDBJ whole genome shotgun (WGS) entry which is preliminary data.</text>
</comment>
<keyword evidence="1" id="KW-0805">Transcription regulation</keyword>
<dbReference type="SUPFAM" id="SSF48498">
    <property type="entry name" value="Tetracyclin repressor-like, C-terminal domain"/>
    <property type="match status" value="1"/>
</dbReference>
<sequence>MARMKDPRARSLLIEQAARMLRDRRPVTIRSLVAGTGMSTMAVYTYFGGMDGLWRAVRQEGFTRLASRLDGVSLSADPVRDLAALGAAYLANAVAHPDLYRVMFDAGFELDDPSAADESLYSLVRAVDRAKTAGRFHGGVDPLELATQSWVIGHGLASLAVTGPLPRDALTHAVPMLIALFTSAGDDPAECRRSVERGWQAPSAQLPD</sequence>
<keyword evidence="3" id="KW-1133">Transmembrane helix</keyword>
<dbReference type="Proteomes" id="UP000469185">
    <property type="component" value="Unassembled WGS sequence"/>
</dbReference>
<name>A0A6N9YN21_9ACTN</name>
<evidence type="ECO:0000256" key="3">
    <source>
        <dbReference type="SAM" id="Phobius"/>
    </source>
</evidence>
<keyword evidence="2" id="KW-0804">Transcription</keyword>